<reference evidence="3" key="1">
    <citation type="journal article" date="2022" name="Microbiol. Resour. Announc.">
        <title>Draft Genome Sequence of a Methanogenic Archaeon from West Spitsbergen Permafrost.</title>
        <authorList>
            <person name="Trubitsyn V."/>
            <person name="Rivkina E."/>
            <person name="Shcherbakova V."/>
        </authorList>
    </citation>
    <scope>NUCLEOTIDE SEQUENCE [LARGE SCALE GENOMIC DNA]</scope>
    <source>
        <strain evidence="3">VT</strain>
    </source>
</reference>
<sequence length="211" mass="23631">MLKKEKYDGFFGGLYRRNEKFLILSTAILLISVFLGFALASVLSPILGVMFGEFKRKAVQGQIQLTTLSIFFNNLRVSLFIYLGGLTFGIFTVLFLLTNGLFIGYAGTQFPLGDYIIFTIPHGIPEIIGIIIAGAAGFRLTSCIYHILEGLTHMKKDISMRNQFKYILELNSDEFWESLKLMGIAVVFLLLAAFIEANISIAWGNYIKTLT</sequence>
<dbReference type="Pfam" id="PF01944">
    <property type="entry name" value="SpoIIM"/>
    <property type="match status" value="1"/>
</dbReference>
<feature type="transmembrane region" description="Helical" evidence="1">
    <location>
        <begin position="21"/>
        <end position="47"/>
    </location>
</feature>
<evidence type="ECO:0000256" key="1">
    <source>
        <dbReference type="SAM" id="Phobius"/>
    </source>
</evidence>
<keyword evidence="3" id="KW-1185">Reference proteome</keyword>
<proteinExistence type="predicted"/>
<protein>
    <submittedName>
        <fullName evidence="2">Stage II sporulation protein M</fullName>
    </submittedName>
</protein>
<evidence type="ECO:0000313" key="2">
    <source>
        <dbReference type="EMBL" id="MBZ2166053.1"/>
    </source>
</evidence>
<dbReference type="InterPro" id="IPR002798">
    <property type="entry name" value="SpoIIM-like"/>
</dbReference>
<dbReference type="AlphaFoldDB" id="A0A8T5UZ19"/>
<name>A0A8T5UZ19_9EURY</name>
<feature type="transmembrane region" description="Helical" evidence="1">
    <location>
        <begin position="127"/>
        <end position="148"/>
    </location>
</feature>
<comment type="caution">
    <text evidence="2">The sequence shown here is derived from an EMBL/GenBank/DDBJ whole genome shotgun (WGS) entry which is preliminary data.</text>
</comment>
<accession>A0A8T5UZ19</accession>
<evidence type="ECO:0000313" key="3">
    <source>
        <dbReference type="Proteomes" id="UP000825933"/>
    </source>
</evidence>
<dbReference type="PANTHER" id="PTHR35337">
    <property type="entry name" value="SLR1478 PROTEIN"/>
    <property type="match status" value="1"/>
</dbReference>
<gene>
    <name evidence="2" type="ORF">K8N75_08380</name>
</gene>
<keyword evidence="1" id="KW-0472">Membrane</keyword>
<keyword evidence="1" id="KW-0812">Transmembrane</keyword>
<dbReference type="EMBL" id="JAIOUQ010000009">
    <property type="protein sequence ID" value="MBZ2166053.1"/>
    <property type="molecule type" value="Genomic_DNA"/>
</dbReference>
<dbReference type="PANTHER" id="PTHR35337:SF1">
    <property type="entry name" value="SLR1478 PROTEIN"/>
    <property type="match status" value="1"/>
</dbReference>
<feature type="transmembrane region" description="Helical" evidence="1">
    <location>
        <begin position="79"/>
        <end position="106"/>
    </location>
</feature>
<dbReference type="RefSeq" id="WP_223791629.1">
    <property type="nucleotide sequence ID" value="NZ_JAIOUQ010000009.1"/>
</dbReference>
<dbReference type="Proteomes" id="UP000825933">
    <property type="component" value="Unassembled WGS sequence"/>
</dbReference>
<organism evidence="2 3">
    <name type="scientific">Methanobacterium spitsbergense</name>
    <dbReference type="NCBI Taxonomy" id="2874285"/>
    <lineage>
        <taxon>Archaea</taxon>
        <taxon>Methanobacteriati</taxon>
        <taxon>Methanobacteriota</taxon>
        <taxon>Methanomada group</taxon>
        <taxon>Methanobacteria</taxon>
        <taxon>Methanobacteriales</taxon>
        <taxon>Methanobacteriaceae</taxon>
        <taxon>Methanobacterium</taxon>
    </lineage>
</organism>
<feature type="transmembrane region" description="Helical" evidence="1">
    <location>
        <begin position="181"/>
        <end position="203"/>
    </location>
</feature>
<keyword evidence="1" id="KW-1133">Transmembrane helix</keyword>